<keyword evidence="14 16" id="KW-0472">Membrane</keyword>
<dbReference type="InterPro" id="IPR003945">
    <property type="entry name" value="NU5C-like"/>
</dbReference>
<feature type="transmembrane region" description="Helical" evidence="16">
    <location>
        <begin position="91"/>
        <end position="109"/>
    </location>
</feature>
<evidence type="ECO:0000313" key="20">
    <source>
        <dbReference type="EMBL" id="QIZ12582.1"/>
    </source>
</evidence>
<feature type="transmembrane region" description="Helical" evidence="16">
    <location>
        <begin position="242"/>
        <end position="264"/>
    </location>
</feature>
<evidence type="ECO:0000256" key="5">
    <source>
        <dbReference type="ARBA" id="ARBA00022660"/>
    </source>
</evidence>
<comment type="subcellular location">
    <subcellularLocation>
        <location evidence="1">Mitochondrion inner membrane</location>
        <topology evidence="1">Multi-pass membrane protein</topology>
    </subcellularLocation>
</comment>
<evidence type="ECO:0000256" key="7">
    <source>
        <dbReference type="ARBA" id="ARBA00022792"/>
    </source>
</evidence>
<dbReference type="PRINTS" id="PR01434">
    <property type="entry name" value="NADHDHGNASE5"/>
</dbReference>
<evidence type="ECO:0000256" key="10">
    <source>
        <dbReference type="ARBA" id="ARBA00022989"/>
    </source>
</evidence>
<feature type="transmembrane region" description="Helical" evidence="16">
    <location>
        <begin position="545"/>
        <end position="566"/>
    </location>
</feature>
<comment type="similarity">
    <text evidence="16">Belongs to the complex I subunit 5 family.</text>
</comment>
<evidence type="ECO:0000256" key="15">
    <source>
        <dbReference type="ARBA" id="ARBA00049551"/>
    </source>
</evidence>
<feature type="transmembrane region" description="Helical" evidence="16">
    <location>
        <begin position="271"/>
        <end position="291"/>
    </location>
</feature>
<evidence type="ECO:0000259" key="18">
    <source>
        <dbReference type="Pfam" id="PF00662"/>
    </source>
</evidence>
<keyword evidence="9" id="KW-0249">Electron transport</keyword>
<dbReference type="Pfam" id="PF00662">
    <property type="entry name" value="Proton_antipo_N"/>
    <property type="match status" value="1"/>
</dbReference>
<comment type="catalytic activity">
    <reaction evidence="15 16">
        <text>a ubiquinone + NADH + 5 H(+)(in) = a ubiquinol + NAD(+) + 4 H(+)(out)</text>
        <dbReference type="Rhea" id="RHEA:29091"/>
        <dbReference type="Rhea" id="RHEA-COMP:9565"/>
        <dbReference type="Rhea" id="RHEA-COMP:9566"/>
        <dbReference type="ChEBI" id="CHEBI:15378"/>
        <dbReference type="ChEBI" id="CHEBI:16389"/>
        <dbReference type="ChEBI" id="CHEBI:17976"/>
        <dbReference type="ChEBI" id="CHEBI:57540"/>
        <dbReference type="ChEBI" id="CHEBI:57945"/>
        <dbReference type="EC" id="7.1.1.2"/>
    </reaction>
</comment>
<keyword evidence="13 16" id="KW-0496">Mitochondrion</keyword>
<keyword evidence="11 16" id="KW-0520">NAD</keyword>
<evidence type="ECO:0000256" key="13">
    <source>
        <dbReference type="ARBA" id="ARBA00023128"/>
    </source>
</evidence>
<dbReference type="Pfam" id="PF00361">
    <property type="entry name" value="Proton_antipo_M"/>
    <property type="match status" value="1"/>
</dbReference>
<evidence type="ECO:0000256" key="1">
    <source>
        <dbReference type="ARBA" id="ARBA00004448"/>
    </source>
</evidence>
<feature type="transmembrane region" description="Helical" evidence="16">
    <location>
        <begin position="338"/>
        <end position="357"/>
    </location>
</feature>
<feature type="transmembrane region" description="Helical" evidence="16">
    <location>
        <begin position="213"/>
        <end position="236"/>
    </location>
</feature>
<dbReference type="InterPro" id="IPR001750">
    <property type="entry name" value="ND/Mrp_TM"/>
</dbReference>
<dbReference type="GO" id="GO:0042773">
    <property type="term" value="P:ATP synthesis coupled electron transport"/>
    <property type="evidence" value="ECO:0007669"/>
    <property type="project" value="InterPro"/>
</dbReference>
<keyword evidence="8" id="KW-1278">Translocase</keyword>
<evidence type="ECO:0000259" key="17">
    <source>
        <dbReference type="Pfam" id="PF00361"/>
    </source>
</evidence>
<dbReference type="GeneID" id="54614956"/>
<keyword evidence="6 16" id="KW-0812">Transmembrane</keyword>
<protein>
    <recommendedName>
        <fullName evidence="3 16">NADH-ubiquinone oxidoreductase chain 5</fullName>
        <ecNumber evidence="2 16">7.1.1.2</ecNumber>
    </recommendedName>
</protein>
<feature type="transmembrane region" description="Helical" evidence="16">
    <location>
        <begin position="14"/>
        <end position="38"/>
    </location>
</feature>
<dbReference type="EMBL" id="MN864055">
    <property type="protein sequence ID" value="QIZ12582.1"/>
    <property type="molecule type" value="Genomic_DNA"/>
</dbReference>
<keyword evidence="7" id="KW-0999">Mitochondrion inner membrane</keyword>
<evidence type="ECO:0000256" key="6">
    <source>
        <dbReference type="ARBA" id="ARBA00022692"/>
    </source>
</evidence>
<dbReference type="CTD" id="4540"/>
<evidence type="ECO:0000256" key="2">
    <source>
        <dbReference type="ARBA" id="ARBA00012944"/>
    </source>
</evidence>
<evidence type="ECO:0000256" key="12">
    <source>
        <dbReference type="ARBA" id="ARBA00023075"/>
    </source>
</evidence>
<dbReference type="InterPro" id="IPR010934">
    <property type="entry name" value="NADH_DH_su5_C"/>
</dbReference>
<evidence type="ECO:0000256" key="4">
    <source>
        <dbReference type="ARBA" id="ARBA00022448"/>
    </source>
</evidence>
<geneLocation type="mitochondrion" evidence="20"/>
<reference evidence="20" key="1">
    <citation type="journal article" date="2020" name="BMC Evol. Biol.">
        <title>A mitogenomic phylogeny of chitons (Mollusca: Polyplacophora).</title>
        <authorList>
            <person name="Irisarri I."/>
            <person name="Uribe J.E."/>
            <person name="Eernisse D.J."/>
            <person name="Zardoya R."/>
        </authorList>
    </citation>
    <scope>NUCLEOTIDE SEQUENCE</scope>
</reference>
<gene>
    <name evidence="20" type="primary">ND5</name>
</gene>
<dbReference type="RefSeq" id="YP_009773368.1">
    <property type="nucleotide sequence ID" value="NC_047421.1"/>
</dbReference>
<feature type="domain" description="NADH:quinone oxidoreductase/Mrp antiporter transmembrane" evidence="17">
    <location>
        <begin position="110"/>
        <end position="388"/>
    </location>
</feature>
<evidence type="ECO:0000256" key="11">
    <source>
        <dbReference type="ARBA" id="ARBA00023027"/>
    </source>
</evidence>
<accession>A0A6H1PGR4</accession>
<sequence>MYQMLKPQMFASSFLFYCFLSEGILALYFFLFNNTIILEWDVLQVQTATMSMMVVFDWVTMSFSSVVCFISACVMLFSNSYMSEEKFLSRFVWLVMLFVLSMNFLIFIPSLVGLLLGWDGLGIVSFALVIYYNNPKSLGAGLMTAFMNRVGDVALLLCIGWCISLGHWASNSFWLNSSSYLVCFCLLIAGMTKSAQIPFSSWLPAAMAAPTPVSALVHSSTLVTAGVFILIRFYSFLSAFKWFSSFLLVVAMITMVLAGLTANFESDLKKIIALSTLSQLGVMMTSIATGFPLLALFHLYVHALFKALLFICAGSIIHSHYNYQDIRKMGQLWKQMPLSTSCLNVANLALCGAPFMAGFYSKDVIIESMIMGPSNSVALFMMLLATFLTVSYSVRLSVCSLWGKMKQISINNINDEDKYLYYPAIFLTVGAIMGGASMSWLFMMPMSLNFFSSKEKLLPLVVMIMGGSVPLLFEFKVSLLLNHFMSSMWFLTMLSNNLVSKPVLTLSYSFYQVLDSGWVEKMSGGGLFKMLKYFISINTRAQSSVFSWVFMGSGAFVMTLLLYLCLMM</sequence>
<feature type="transmembrane region" description="Helical" evidence="16">
    <location>
        <begin position="297"/>
        <end position="317"/>
    </location>
</feature>
<evidence type="ECO:0000259" key="19">
    <source>
        <dbReference type="Pfam" id="PF06455"/>
    </source>
</evidence>
<name>A0A6H1PGR4_9MOLL</name>
<comment type="function">
    <text evidence="16">Core subunit of the mitochondrial membrane respiratory chain NADH dehydrogenase (Complex I) which catalyzes electron transfer from NADH through the respiratory chain, using ubiquinone as an electron acceptor. Essential for the catalytic activity and assembly of complex I.</text>
</comment>
<feature type="transmembrane region" description="Helical" evidence="16">
    <location>
        <begin position="146"/>
        <end position="167"/>
    </location>
</feature>
<evidence type="ECO:0000256" key="16">
    <source>
        <dbReference type="RuleBase" id="RU003404"/>
    </source>
</evidence>
<dbReference type="GO" id="GO:0015990">
    <property type="term" value="P:electron transport coupled proton transport"/>
    <property type="evidence" value="ECO:0007669"/>
    <property type="project" value="TreeGrafter"/>
</dbReference>
<feature type="transmembrane region" description="Helical" evidence="16">
    <location>
        <begin position="173"/>
        <end position="192"/>
    </location>
</feature>
<dbReference type="AlphaFoldDB" id="A0A6H1PGR4"/>
<feature type="transmembrane region" description="Helical" evidence="16">
    <location>
        <begin position="377"/>
        <end position="398"/>
    </location>
</feature>
<evidence type="ECO:0000256" key="14">
    <source>
        <dbReference type="ARBA" id="ARBA00023136"/>
    </source>
</evidence>
<feature type="domain" description="NADH dehydrogenase subunit 5 C-terminal" evidence="19">
    <location>
        <begin position="392"/>
        <end position="562"/>
    </location>
</feature>
<evidence type="ECO:0000256" key="9">
    <source>
        <dbReference type="ARBA" id="ARBA00022982"/>
    </source>
</evidence>
<dbReference type="PANTHER" id="PTHR42829">
    <property type="entry name" value="NADH-UBIQUINONE OXIDOREDUCTASE CHAIN 5"/>
    <property type="match status" value="1"/>
</dbReference>
<dbReference type="EC" id="7.1.1.2" evidence="2 16"/>
<keyword evidence="12 16" id="KW-0830">Ubiquinone</keyword>
<feature type="transmembrane region" description="Helical" evidence="16">
    <location>
        <begin position="457"/>
        <end position="473"/>
    </location>
</feature>
<keyword evidence="4 16" id="KW-0813">Transport</keyword>
<keyword evidence="10 16" id="KW-1133">Transmembrane helix</keyword>
<feature type="transmembrane region" description="Helical" evidence="16">
    <location>
        <begin position="58"/>
        <end position="79"/>
    </location>
</feature>
<keyword evidence="5" id="KW-0679">Respiratory chain</keyword>
<dbReference type="GO" id="GO:0005743">
    <property type="term" value="C:mitochondrial inner membrane"/>
    <property type="evidence" value="ECO:0007669"/>
    <property type="project" value="UniProtKB-SubCell"/>
</dbReference>
<evidence type="ECO:0000256" key="8">
    <source>
        <dbReference type="ARBA" id="ARBA00022967"/>
    </source>
</evidence>
<feature type="domain" description="NADH-Ubiquinone oxidoreductase (complex I) chain 5 N-terminal" evidence="18">
    <location>
        <begin position="43"/>
        <end position="91"/>
    </location>
</feature>
<evidence type="ECO:0000256" key="3">
    <source>
        <dbReference type="ARBA" id="ARBA00021096"/>
    </source>
</evidence>
<dbReference type="GO" id="GO:0008137">
    <property type="term" value="F:NADH dehydrogenase (ubiquinone) activity"/>
    <property type="evidence" value="ECO:0007669"/>
    <property type="project" value="UniProtKB-EC"/>
</dbReference>
<dbReference type="InterPro" id="IPR001516">
    <property type="entry name" value="Proton_antipo_N"/>
</dbReference>
<organism evidence="20">
    <name type="scientific">Nierstraszella lineata</name>
    <dbReference type="NCBI Taxonomy" id="515354"/>
    <lineage>
        <taxon>Eukaryota</taxon>
        <taxon>Metazoa</taxon>
        <taxon>Spiralia</taxon>
        <taxon>Lophotrochozoa</taxon>
        <taxon>Mollusca</taxon>
        <taxon>Polyplacophora</taxon>
        <taxon>Neoloricata</taxon>
        <taxon>Lepidopleurida</taxon>
        <taxon>Nierstraszellidae</taxon>
        <taxon>Nierstraszella</taxon>
    </lineage>
</organism>
<dbReference type="GO" id="GO:0003954">
    <property type="term" value="F:NADH dehydrogenase activity"/>
    <property type="evidence" value="ECO:0007669"/>
    <property type="project" value="TreeGrafter"/>
</dbReference>
<feature type="transmembrane region" description="Helical" evidence="16">
    <location>
        <begin position="115"/>
        <end position="134"/>
    </location>
</feature>
<feature type="transmembrane region" description="Helical" evidence="16">
    <location>
        <begin position="419"/>
        <end position="442"/>
    </location>
</feature>
<dbReference type="PANTHER" id="PTHR42829:SF2">
    <property type="entry name" value="NADH-UBIQUINONE OXIDOREDUCTASE CHAIN 5"/>
    <property type="match status" value="1"/>
</dbReference>
<proteinExistence type="inferred from homology"/>
<dbReference type="Pfam" id="PF06455">
    <property type="entry name" value="NADH5_C"/>
    <property type="match status" value="1"/>
</dbReference>